<organism evidence="1">
    <name type="scientific">Salmonella enterica</name>
    <name type="common">Salmonella choleraesuis</name>
    <dbReference type="NCBI Taxonomy" id="28901"/>
    <lineage>
        <taxon>Bacteria</taxon>
        <taxon>Pseudomonadati</taxon>
        <taxon>Pseudomonadota</taxon>
        <taxon>Gammaproteobacteria</taxon>
        <taxon>Enterobacterales</taxon>
        <taxon>Enterobacteriaceae</taxon>
        <taxon>Salmonella</taxon>
    </lineage>
</organism>
<sequence>MLFMYWVYFPQPSPAQPSPAQPSPAQPSPAQPVNLQIVTYFVHQISLLSAINKHWQRLSLSNIS</sequence>
<name>A0A746R6H0_SALER</name>
<comment type="caution">
    <text evidence="1">The sequence shown here is derived from an EMBL/GenBank/DDBJ whole genome shotgun (WGS) entry which is preliminary data.</text>
</comment>
<reference evidence="1" key="1">
    <citation type="journal article" date="2018" name="Genome Biol.">
        <title>SKESA: strategic k-mer extension for scrupulous assemblies.</title>
        <authorList>
            <person name="Souvorov A."/>
            <person name="Agarwala R."/>
            <person name="Lipman D.J."/>
        </authorList>
    </citation>
    <scope>NUCLEOTIDE SEQUENCE</scope>
    <source>
        <strain evidence="2">MA.BD-OM-2007-06-004935</strain>
        <strain evidence="1">MA.GW_S04199-07</strain>
    </source>
</reference>
<dbReference type="EMBL" id="DAAVLE010000008">
    <property type="protein sequence ID" value="HAF5181211.1"/>
    <property type="molecule type" value="Genomic_DNA"/>
</dbReference>
<proteinExistence type="predicted"/>
<evidence type="ECO:0000313" key="1">
    <source>
        <dbReference type="EMBL" id="HAF3985432.1"/>
    </source>
</evidence>
<evidence type="ECO:0000313" key="2">
    <source>
        <dbReference type="EMBL" id="HAF5181211.1"/>
    </source>
</evidence>
<accession>A0A746R6H0</accession>
<dbReference type="EMBL" id="DAAUYG010000010">
    <property type="protein sequence ID" value="HAF3985432.1"/>
    <property type="molecule type" value="Genomic_DNA"/>
</dbReference>
<protein>
    <submittedName>
        <fullName evidence="1">Uncharacterized protein</fullName>
    </submittedName>
</protein>
<reference evidence="1" key="2">
    <citation type="submission" date="2020-02" db="EMBL/GenBank/DDBJ databases">
        <authorList>
            <consortium name="NCBI Pathogen Detection Project"/>
        </authorList>
    </citation>
    <scope>NUCLEOTIDE SEQUENCE</scope>
    <source>
        <strain evidence="2">MA.BD-OM-2007-06-004935</strain>
        <strain evidence="1">MA.GW_S04199-07</strain>
    </source>
</reference>
<dbReference type="AlphaFoldDB" id="A0A746R6H0"/>
<gene>
    <name evidence="2" type="ORF">G8A63_004096</name>
    <name evidence="1" type="ORF">G9A04_003900</name>
</gene>